<keyword evidence="10" id="KW-0239">DNA-directed DNA polymerase</keyword>
<evidence type="ECO:0000256" key="10">
    <source>
        <dbReference type="ARBA" id="ARBA00022932"/>
    </source>
</evidence>
<keyword evidence="7 12" id="KW-0378">Hydrolase</keyword>
<dbReference type="InterPro" id="IPR027417">
    <property type="entry name" value="P-loop_NTPase"/>
</dbReference>
<dbReference type="InterPro" id="IPR006555">
    <property type="entry name" value="ATP-dep_Helicase_C"/>
</dbReference>
<dbReference type="PROSITE" id="PS51193">
    <property type="entry name" value="HELICASE_ATP_BIND_2"/>
    <property type="match status" value="1"/>
</dbReference>
<keyword evidence="16" id="KW-1185">Reference proteome</keyword>
<dbReference type="InterPro" id="IPR012337">
    <property type="entry name" value="RNaseH-like_sf"/>
</dbReference>
<dbReference type="PANTHER" id="PTHR11472">
    <property type="entry name" value="DNA REPAIR DEAD HELICASE RAD3/XP-D SUBFAMILY MEMBER"/>
    <property type="match status" value="1"/>
</dbReference>
<dbReference type="GO" id="GO:0008408">
    <property type="term" value="F:3'-5' exonuclease activity"/>
    <property type="evidence" value="ECO:0007669"/>
    <property type="project" value="UniProtKB-UniRule"/>
</dbReference>
<sequence length="919" mass="106855">MKDQTIYAVVDIETTGTNTEKDKIIQFACVLVQNRKIINHFSTDVNPLQSIPKNIEYLTGITNQQVASAPYFEDIAPIIKELLNDCVFVAHNVYFDFAFLNSELTRSGEKALTAACVDTVELAQILSPQATGFRVTDLAAHFDLAHDNPHQALSDAYVTAEIFIELVKKIDEIPYVTLAKMTELSKFLGVNNDLIFEKALAKKDKNPLNQLLDYVKTIDMITLKIKNYQFKEINHHRKLKYPSEETLKEQLLDSGLTYREEQKQMMDRIYEFTTNDTKSKNLLVESSTGTGKSLGYLLPIIYSNKGKVIISTSTIMLQEQLMYRSIPQLEKIVNSDINAVILKSSSHFIDLDKFYKTLIAEPNHQKQYIINQMAVLNWLRETETGDLDELNLNKKHLFFEHIGHHGIHTLNKSSLFYEEDFLCFLEEKKNQADVLIVNHSFLCEETYRETKLLPKTNILVVDEAHKLIHTLEEKNLTQLSFKYLYKLLRQIKEIEDLKDCLTEKNDETLQKSVELLSLLSVDAKEDIQWLETFLMQFGKLTEHSPERNLKDLGLVSEWPTAMKKNMKELMIIFREMNQLIKQATAELSMRKNLTTDNEYFLLLEYANTLTSLKEFTTSFINFFKVEDIEFTRLISLERQHLCLKEINFKQVSIQETSWYQNFEKIIFTSGTLQLNIDSDYFEEQLDLPTPEKFILREKYSYQDNAELLVIKDYENQDFGNEKNYVNFITKSIVEMYQVKQSSMLVLFTSHRILQKVYKELVHKIRFEETEIFVQGITGTKEKIIKRFIKNNGGIILGANSFWEGVDMNLPKLDLIMMTKLPFDPPNRPLIEAKYRFLEQEGKNPFYDEAIPQAGNRLRQGIGRLIRSEEDKGIIAVLDYRLLGSSYSKELLNYLPKDLTVKNCYLNEALTEINTFFTEK</sequence>
<gene>
    <name evidence="12 13" type="primary">dinG</name>
    <name evidence="15" type="ORF">CBF32_05050</name>
</gene>
<dbReference type="InterPro" id="IPR036397">
    <property type="entry name" value="RNaseH_sf"/>
</dbReference>
<comment type="similarity">
    <text evidence="12 13">Belongs to the helicase family. DinG subfamily. Type 2 sub-subfamily.</text>
</comment>
<dbReference type="PANTHER" id="PTHR11472:SF34">
    <property type="entry name" value="REGULATOR OF TELOMERE ELONGATION HELICASE 1"/>
    <property type="match status" value="1"/>
</dbReference>
<feature type="coiled-coil region" evidence="14">
    <location>
        <begin position="484"/>
        <end position="511"/>
    </location>
</feature>
<dbReference type="InterPro" id="IPR014013">
    <property type="entry name" value="Helic_SF1/SF2_ATP-bd_DinG/Rad3"/>
</dbReference>
<dbReference type="GO" id="GO:0005524">
    <property type="term" value="F:ATP binding"/>
    <property type="evidence" value="ECO:0007669"/>
    <property type="project" value="UniProtKB-UniRule"/>
</dbReference>
<dbReference type="InterPro" id="IPR011545">
    <property type="entry name" value="DEAD/DEAH_box_helicase_dom"/>
</dbReference>
<evidence type="ECO:0000313" key="15">
    <source>
        <dbReference type="EMBL" id="RSU02637.1"/>
    </source>
</evidence>
<dbReference type="InterPro" id="IPR014001">
    <property type="entry name" value="Helicase_ATP-bd"/>
</dbReference>
<evidence type="ECO:0000256" key="3">
    <source>
        <dbReference type="ARBA" id="ARBA00022695"/>
    </source>
</evidence>
<dbReference type="AlphaFoldDB" id="A0A369AY09"/>
<dbReference type="InterPro" id="IPR013520">
    <property type="entry name" value="Ribonucl_H"/>
</dbReference>
<evidence type="ECO:0000256" key="1">
    <source>
        <dbReference type="ARBA" id="ARBA00001966"/>
    </source>
</evidence>
<comment type="caution">
    <text evidence="12">Lacks conserved residue(s) required for the propagation of feature annotation.</text>
</comment>
<keyword evidence="6 12" id="KW-0547">Nucleotide-binding</keyword>
<feature type="short sequence motif" description="DEAH box" evidence="12">
    <location>
        <begin position="462"/>
        <end position="465"/>
    </location>
</feature>
<evidence type="ECO:0000256" key="4">
    <source>
        <dbReference type="ARBA" id="ARBA00022705"/>
    </source>
</evidence>
<proteinExistence type="inferred from homology"/>
<dbReference type="GO" id="GO:0016818">
    <property type="term" value="F:hydrolase activity, acting on acid anhydrides, in phosphorus-containing anhydrides"/>
    <property type="evidence" value="ECO:0007669"/>
    <property type="project" value="InterPro"/>
</dbReference>
<dbReference type="FunFam" id="3.30.420.10:FF:000045">
    <property type="entry name" value="3'-5' exonuclease DinG"/>
    <property type="match status" value="1"/>
</dbReference>
<dbReference type="SMART" id="SM00491">
    <property type="entry name" value="HELICc2"/>
    <property type="match status" value="1"/>
</dbReference>
<organism evidence="15 16">
    <name type="scientific">Vagococcus fluvialis</name>
    <dbReference type="NCBI Taxonomy" id="2738"/>
    <lineage>
        <taxon>Bacteria</taxon>
        <taxon>Bacillati</taxon>
        <taxon>Bacillota</taxon>
        <taxon>Bacilli</taxon>
        <taxon>Lactobacillales</taxon>
        <taxon>Enterococcaceae</taxon>
        <taxon>Vagococcus</taxon>
    </lineage>
</organism>
<evidence type="ECO:0000256" key="7">
    <source>
        <dbReference type="ARBA" id="ARBA00022801"/>
    </source>
</evidence>
<evidence type="ECO:0000256" key="13">
    <source>
        <dbReference type="RuleBase" id="RU364106"/>
    </source>
</evidence>
<reference evidence="15 16" key="1">
    <citation type="submission" date="2017-05" db="EMBL/GenBank/DDBJ databases">
        <title>Vagococcus spp. assemblies.</title>
        <authorList>
            <person name="Gulvik C.A."/>
        </authorList>
    </citation>
    <scope>NUCLEOTIDE SEQUENCE [LARGE SCALE GENOMIC DNA]</scope>
    <source>
        <strain evidence="15 16">NCFB 2497</strain>
    </source>
</reference>
<evidence type="ECO:0000313" key="16">
    <source>
        <dbReference type="Proteomes" id="UP000288197"/>
    </source>
</evidence>
<dbReference type="Pfam" id="PF00270">
    <property type="entry name" value="DEAD"/>
    <property type="match status" value="1"/>
</dbReference>
<evidence type="ECO:0000256" key="14">
    <source>
        <dbReference type="SAM" id="Coils"/>
    </source>
</evidence>
<dbReference type="GeneID" id="63146010"/>
<dbReference type="SUPFAM" id="SSF52540">
    <property type="entry name" value="P-loop containing nucleoside triphosphate hydrolases"/>
    <property type="match status" value="1"/>
</dbReference>
<dbReference type="NCBIfam" id="TIGR00573">
    <property type="entry name" value="dnaq"/>
    <property type="match status" value="1"/>
</dbReference>
<keyword evidence="8 12" id="KW-0269">Exonuclease</keyword>
<evidence type="ECO:0000256" key="2">
    <source>
        <dbReference type="ARBA" id="ARBA00022679"/>
    </source>
</evidence>
<dbReference type="Gene3D" id="3.30.420.10">
    <property type="entry name" value="Ribonuclease H-like superfamily/Ribonuclease H"/>
    <property type="match status" value="1"/>
</dbReference>
<evidence type="ECO:0000256" key="6">
    <source>
        <dbReference type="ARBA" id="ARBA00022741"/>
    </source>
</evidence>
<protein>
    <recommendedName>
        <fullName evidence="12 13">3'-5' exonuclease DinG</fullName>
        <ecNumber evidence="12 13">3.1.-.-</ecNumber>
    </recommendedName>
</protein>
<dbReference type="GO" id="GO:0003677">
    <property type="term" value="F:DNA binding"/>
    <property type="evidence" value="ECO:0007669"/>
    <property type="project" value="InterPro"/>
</dbReference>
<dbReference type="EMBL" id="NGJX01000004">
    <property type="protein sequence ID" value="RSU02637.1"/>
    <property type="molecule type" value="Genomic_DNA"/>
</dbReference>
<dbReference type="NCBIfam" id="TIGR01407">
    <property type="entry name" value="dinG_rel"/>
    <property type="match status" value="1"/>
</dbReference>
<dbReference type="GO" id="GO:0003887">
    <property type="term" value="F:DNA-directed DNA polymerase activity"/>
    <property type="evidence" value="ECO:0007669"/>
    <property type="project" value="UniProtKB-KW"/>
</dbReference>
<dbReference type="EC" id="3.1.-.-" evidence="12 13"/>
<dbReference type="InterPro" id="IPR006054">
    <property type="entry name" value="DnaQ"/>
</dbReference>
<evidence type="ECO:0000256" key="5">
    <source>
        <dbReference type="ARBA" id="ARBA00022722"/>
    </source>
</evidence>
<keyword evidence="14" id="KW-0175">Coiled coil</keyword>
<keyword evidence="4" id="KW-0235">DNA replication</keyword>
<comment type="caution">
    <text evidence="15">The sequence shown here is derived from an EMBL/GenBank/DDBJ whole genome shotgun (WGS) entry which is preliminary data.</text>
</comment>
<dbReference type="Proteomes" id="UP000288197">
    <property type="component" value="Unassembled WGS sequence"/>
</dbReference>
<dbReference type="SMART" id="SM00479">
    <property type="entry name" value="EXOIII"/>
    <property type="match status" value="1"/>
</dbReference>
<dbReference type="InterPro" id="IPR006310">
    <property type="entry name" value="DinG"/>
</dbReference>
<comment type="cofactor">
    <cofactor evidence="1">
        <name>[4Fe-4S] cluster</name>
        <dbReference type="ChEBI" id="CHEBI:49883"/>
    </cofactor>
</comment>
<evidence type="ECO:0000256" key="9">
    <source>
        <dbReference type="ARBA" id="ARBA00022840"/>
    </source>
</evidence>
<dbReference type="SUPFAM" id="SSF53098">
    <property type="entry name" value="Ribonuclease H-like"/>
    <property type="match status" value="1"/>
</dbReference>
<dbReference type="GO" id="GO:0043139">
    <property type="term" value="F:5'-3' DNA helicase activity"/>
    <property type="evidence" value="ECO:0007669"/>
    <property type="project" value="UniProtKB-EC"/>
</dbReference>
<evidence type="ECO:0000256" key="11">
    <source>
        <dbReference type="ARBA" id="ARBA00048954"/>
    </source>
</evidence>
<dbReference type="RefSeq" id="WP_114289196.1">
    <property type="nucleotide sequence ID" value="NZ_CP081459.1"/>
</dbReference>
<keyword evidence="5 12" id="KW-0540">Nuclease</keyword>
<evidence type="ECO:0000256" key="12">
    <source>
        <dbReference type="HAMAP-Rule" id="MF_02206"/>
    </source>
</evidence>
<dbReference type="OrthoDB" id="9803913at2"/>
<name>A0A369AY09_9ENTE</name>
<accession>A0A369AY09</accession>
<dbReference type="CDD" id="cd06127">
    <property type="entry name" value="DEDDh"/>
    <property type="match status" value="1"/>
</dbReference>
<dbReference type="Pfam" id="PF00929">
    <property type="entry name" value="RNase_T"/>
    <property type="match status" value="1"/>
</dbReference>
<dbReference type="GO" id="GO:0006260">
    <property type="term" value="P:DNA replication"/>
    <property type="evidence" value="ECO:0007669"/>
    <property type="project" value="UniProtKB-KW"/>
</dbReference>
<keyword evidence="2" id="KW-0808">Transferase</keyword>
<evidence type="ECO:0000256" key="8">
    <source>
        <dbReference type="ARBA" id="ARBA00022839"/>
    </source>
</evidence>
<dbReference type="HAMAP" id="MF_02206">
    <property type="entry name" value="DinG_exonucl"/>
    <property type="match status" value="1"/>
</dbReference>
<dbReference type="InterPro" id="IPR045028">
    <property type="entry name" value="DinG/Rad3-like"/>
</dbReference>
<comment type="catalytic activity">
    <reaction evidence="11">
        <text>ATP + H2O = ADP + phosphate + H(+)</text>
        <dbReference type="Rhea" id="RHEA:13065"/>
        <dbReference type="ChEBI" id="CHEBI:15377"/>
        <dbReference type="ChEBI" id="CHEBI:15378"/>
        <dbReference type="ChEBI" id="CHEBI:30616"/>
        <dbReference type="ChEBI" id="CHEBI:43474"/>
        <dbReference type="ChEBI" id="CHEBI:456216"/>
        <dbReference type="EC" id="5.6.2.3"/>
    </reaction>
</comment>
<dbReference type="Pfam" id="PF13307">
    <property type="entry name" value="Helicase_C_2"/>
    <property type="match status" value="1"/>
</dbReference>
<comment type="function">
    <text evidence="12 13">3'-5' exonuclease.</text>
</comment>
<dbReference type="Gene3D" id="3.40.50.300">
    <property type="entry name" value="P-loop containing nucleotide triphosphate hydrolases"/>
    <property type="match status" value="2"/>
</dbReference>
<keyword evidence="3" id="KW-0548">Nucleotidyltransferase</keyword>
<dbReference type="SMART" id="SM00487">
    <property type="entry name" value="DEXDc"/>
    <property type="match status" value="1"/>
</dbReference>
<keyword evidence="9 12" id="KW-0067">ATP-binding</keyword>